<reference evidence="13 14" key="1">
    <citation type="submission" date="2018-10" db="EMBL/GenBank/DDBJ databases">
        <title>Genome-centric metagenomics revealed C2 chemical producing, CO utilizing Clostridium with novel acetogenic gene cluster.</title>
        <authorList>
            <person name="Kang H."/>
            <person name="Park B."/>
            <person name="Choi I.G."/>
            <person name="Chang I.S."/>
        </authorList>
    </citation>
    <scope>NUCLEOTIDE SEQUENCE [LARGE SCALE GENOMIC DNA]</scope>
    <source>
        <strain evidence="13 14">H21-9</strain>
    </source>
</reference>
<dbReference type="GO" id="GO:0043190">
    <property type="term" value="C:ATP-binding cassette (ABC) transporter complex"/>
    <property type="evidence" value="ECO:0007669"/>
    <property type="project" value="InterPro"/>
</dbReference>
<keyword evidence="8 12" id="KW-1133">Transmembrane helix</keyword>
<feature type="transmembrane region" description="Helical" evidence="12">
    <location>
        <begin position="114"/>
        <end position="131"/>
    </location>
</feature>
<organism evidence="13 14">
    <name type="scientific">Clostridium autoethanogenum</name>
    <dbReference type="NCBI Taxonomy" id="84023"/>
    <lineage>
        <taxon>Bacteria</taxon>
        <taxon>Bacillati</taxon>
        <taxon>Bacillota</taxon>
        <taxon>Clostridia</taxon>
        <taxon>Eubacteriales</taxon>
        <taxon>Clostridiaceae</taxon>
        <taxon>Clostridium</taxon>
    </lineage>
</organism>
<name>A0A3M0SGL2_9CLOT</name>
<dbReference type="NCBIfam" id="NF006184">
    <property type="entry name" value="PRK08319.1"/>
    <property type="match status" value="1"/>
</dbReference>
<feature type="transmembrane region" description="Helical" evidence="12">
    <location>
        <begin position="40"/>
        <end position="64"/>
    </location>
</feature>
<evidence type="ECO:0000256" key="3">
    <source>
        <dbReference type="ARBA" id="ARBA00022448"/>
    </source>
</evidence>
<keyword evidence="5 12" id="KW-0169">Cobalamin biosynthesis</keyword>
<keyword evidence="11 12" id="KW-0170">Cobalt</keyword>
<keyword evidence="3 12" id="KW-0813">Transport</keyword>
<evidence type="ECO:0000256" key="8">
    <source>
        <dbReference type="ARBA" id="ARBA00022989"/>
    </source>
</evidence>
<evidence type="ECO:0000256" key="9">
    <source>
        <dbReference type="ARBA" id="ARBA00023065"/>
    </source>
</evidence>
<feature type="transmembrane region" description="Helical" evidence="12">
    <location>
        <begin position="76"/>
        <end position="102"/>
    </location>
</feature>
<evidence type="ECO:0000256" key="7">
    <source>
        <dbReference type="ARBA" id="ARBA00022729"/>
    </source>
</evidence>
<dbReference type="AlphaFoldDB" id="A0A3M0SGL2"/>
<keyword evidence="2 12" id="KW-0171">Cobalt transport</keyword>
<feature type="transmembrane region" description="Helical" evidence="12">
    <location>
        <begin position="12"/>
        <end position="28"/>
    </location>
</feature>
<accession>A0A3M0SGL2</accession>
<comment type="subunit">
    <text evidence="12">Forms an energy-coupling factor (ECF) transporter complex composed of an ATP-binding protein (A component, CbiO), a transmembrane protein (T component, CbiQ) and 2 possible substrate-capture proteins (S components, CbiM and CbiN) of unknown stoichimetry.</text>
</comment>
<comment type="caution">
    <text evidence="13">The sequence shown here is derived from an EMBL/GenBank/DDBJ whole genome shotgun (WGS) entry which is preliminary data.</text>
</comment>
<dbReference type="UniPathway" id="UPA00148"/>
<dbReference type="Pfam" id="PF01891">
    <property type="entry name" value="CbiM"/>
    <property type="match status" value="1"/>
</dbReference>
<keyword evidence="10 12" id="KW-0472">Membrane</keyword>
<dbReference type="HAMAP" id="MF_01462">
    <property type="entry name" value="CbiM"/>
    <property type="match status" value="1"/>
</dbReference>
<dbReference type="InterPro" id="IPR002751">
    <property type="entry name" value="CbiM/NikMN"/>
</dbReference>
<comment type="subcellular location">
    <subcellularLocation>
        <location evidence="1 12">Cell membrane</location>
        <topology evidence="1 12">Multi-pass membrane protein</topology>
    </subcellularLocation>
</comment>
<evidence type="ECO:0000256" key="12">
    <source>
        <dbReference type="HAMAP-Rule" id="MF_01462"/>
    </source>
</evidence>
<dbReference type="InterPro" id="IPR018024">
    <property type="entry name" value="CbiM"/>
</dbReference>
<sequence length="224" mass="24179">MHIEDGILSPQAWGTWYVVSAMFIVPGVKEIKRRVKENLYYKPFLAMMGVAVFVISCMHFPVPVTGSCSHPCGTPLAAIVVGPLATAVISAIGLFFQAIFLGHGGITTIGANDFSMGIAGGISGYFCWKVLRHFKSPIWLAAGVAGFVGDIVTYLVAALELAISLHGHIPIVKQWMIFFAGFGPTQIPLAIGEAVFTAVILQVMVSRRPDLMPDVLGRKYKEAR</sequence>
<gene>
    <name evidence="12" type="primary">cbiM</name>
    <name evidence="13" type="ORF">D9O40_15510</name>
</gene>
<evidence type="ECO:0000256" key="1">
    <source>
        <dbReference type="ARBA" id="ARBA00004651"/>
    </source>
</evidence>
<keyword evidence="4 12" id="KW-1003">Cell membrane</keyword>
<feature type="transmembrane region" description="Helical" evidence="12">
    <location>
        <begin position="137"/>
        <end position="163"/>
    </location>
</feature>
<keyword evidence="9 12" id="KW-0406">Ion transport</keyword>
<dbReference type="PANTHER" id="PTHR43627">
    <property type="match status" value="1"/>
</dbReference>
<evidence type="ECO:0000256" key="4">
    <source>
        <dbReference type="ARBA" id="ARBA00022475"/>
    </source>
</evidence>
<dbReference type="Gene3D" id="1.10.1760.20">
    <property type="match status" value="1"/>
</dbReference>
<proteinExistence type="inferred from homology"/>
<feature type="transmembrane region" description="Helical" evidence="12">
    <location>
        <begin position="175"/>
        <end position="205"/>
    </location>
</feature>
<keyword evidence="7" id="KW-0732">Signal</keyword>
<evidence type="ECO:0000313" key="13">
    <source>
        <dbReference type="EMBL" id="RMC96804.1"/>
    </source>
</evidence>
<protein>
    <recommendedName>
        <fullName evidence="12">Cobalt transport protein CbiM</fullName>
    </recommendedName>
    <alternativeName>
        <fullName evidence="12">Energy-coupling factor transporter probable substrate-capture protein CbiM</fullName>
        <shortName evidence="12">ECF transporter S component CbiM</shortName>
    </alternativeName>
</protein>
<evidence type="ECO:0000256" key="2">
    <source>
        <dbReference type="ARBA" id="ARBA00022426"/>
    </source>
</evidence>
<comment type="function">
    <text evidence="12">Part of the energy-coupling factor (ECF) transporter complex CbiMNOQ involved in cobalt import.</text>
</comment>
<comment type="similarity">
    <text evidence="12">Belongs to the CbiM family.</text>
</comment>
<keyword evidence="6 12" id="KW-0812">Transmembrane</keyword>
<evidence type="ECO:0000256" key="11">
    <source>
        <dbReference type="ARBA" id="ARBA00023285"/>
    </source>
</evidence>
<dbReference type="RefSeq" id="WP_122059884.1">
    <property type="nucleotide sequence ID" value="NZ_RFAQ01000060.1"/>
</dbReference>
<dbReference type="EMBL" id="RFAQ01000060">
    <property type="protein sequence ID" value="RMC96804.1"/>
    <property type="molecule type" value="Genomic_DNA"/>
</dbReference>
<evidence type="ECO:0000256" key="10">
    <source>
        <dbReference type="ARBA" id="ARBA00023136"/>
    </source>
</evidence>
<dbReference type="GO" id="GO:0009236">
    <property type="term" value="P:cobalamin biosynthetic process"/>
    <property type="evidence" value="ECO:0007669"/>
    <property type="project" value="UniProtKB-UniRule"/>
</dbReference>
<evidence type="ECO:0000313" key="14">
    <source>
        <dbReference type="Proteomes" id="UP000277999"/>
    </source>
</evidence>
<comment type="pathway">
    <text evidence="12">Cofactor biosynthesis; adenosylcobalamin biosynthesis.</text>
</comment>
<dbReference type="PANTHER" id="PTHR43627:SF1">
    <property type="entry name" value="COBALT TRANSPORT PROTEIN CBIM"/>
    <property type="match status" value="1"/>
</dbReference>
<evidence type="ECO:0000256" key="6">
    <source>
        <dbReference type="ARBA" id="ARBA00022692"/>
    </source>
</evidence>
<evidence type="ECO:0000256" key="5">
    <source>
        <dbReference type="ARBA" id="ARBA00022573"/>
    </source>
</evidence>
<dbReference type="GO" id="GO:0015087">
    <property type="term" value="F:cobalt ion transmembrane transporter activity"/>
    <property type="evidence" value="ECO:0007669"/>
    <property type="project" value="UniProtKB-UniRule"/>
</dbReference>
<dbReference type="Proteomes" id="UP000277999">
    <property type="component" value="Unassembled WGS sequence"/>
</dbReference>